<evidence type="ECO:0000313" key="2">
    <source>
        <dbReference type="EMBL" id="QKE62245.1"/>
    </source>
</evidence>
<dbReference type="KEGG" id="pcam:HNE05_02295"/>
<gene>
    <name evidence="2" type="ORF">HNE05_02295</name>
</gene>
<dbReference type="InterPro" id="IPR000477">
    <property type="entry name" value="RT_dom"/>
</dbReference>
<keyword evidence="3" id="KW-1185">Reference proteome</keyword>
<dbReference type="Proteomes" id="UP000501379">
    <property type="component" value="Chromosome"/>
</dbReference>
<evidence type="ECO:0000313" key="3">
    <source>
        <dbReference type="Proteomes" id="UP000501379"/>
    </source>
</evidence>
<organism evidence="2 3">
    <name type="scientific">Aquipseudomonas campi</name>
    <dbReference type="NCBI Taxonomy" id="2731681"/>
    <lineage>
        <taxon>Bacteria</taxon>
        <taxon>Pseudomonadati</taxon>
        <taxon>Pseudomonadota</taxon>
        <taxon>Gammaproteobacteria</taxon>
        <taxon>Pseudomonadales</taxon>
        <taxon>Pseudomonadaceae</taxon>
        <taxon>Aquipseudomonas</taxon>
    </lineage>
</organism>
<dbReference type="SUPFAM" id="SSF56672">
    <property type="entry name" value="DNA/RNA polymerases"/>
    <property type="match status" value="1"/>
</dbReference>
<proteinExistence type="predicted"/>
<accession>A0A6M8FYG8</accession>
<dbReference type="InterPro" id="IPR043502">
    <property type="entry name" value="DNA/RNA_pol_sf"/>
</dbReference>
<name>A0A6M8FYG8_9GAMM</name>
<protein>
    <recommendedName>
        <fullName evidence="1">Reverse transcriptase domain-containing protein</fullName>
    </recommendedName>
</protein>
<dbReference type="AlphaFoldDB" id="A0A6M8FYG8"/>
<feature type="domain" description="Reverse transcriptase" evidence="1">
    <location>
        <begin position="1"/>
        <end position="112"/>
    </location>
</feature>
<evidence type="ECO:0000259" key="1">
    <source>
        <dbReference type="PROSITE" id="PS50878"/>
    </source>
</evidence>
<dbReference type="Pfam" id="PF00078">
    <property type="entry name" value="RVT_1"/>
    <property type="match status" value="1"/>
</dbReference>
<dbReference type="EMBL" id="CP053697">
    <property type="protein sequence ID" value="QKE62245.1"/>
    <property type="molecule type" value="Genomic_DNA"/>
</dbReference>
<dbReference type="RefSeq" id="WP_173203841.1">
    <property type="nucleotide sequence ID" value="NZ_CP053697.2"/>
</dbReference>
<reference evidence="2" key="1">
    <citation type="submission" date="2020-07" db="EMBL/GenBank/DDBJ databases">
        <title>Nitrate ammonifying Pseudomonas campi sp. nov. isolated from German agricultural grassland.</title>
        <authorList>
            <person name="Timsy T."/>
            <person name="Ulrich A."/>
            <person name="Spanner T."/>
            <person name="Foesel B."/>
            <person name="Kolb S."/>
            <person name="Horn M.A."/>
            <person name="Behrendt U."/>
        </authorList>
    </citation>
    <scope>NUCLEOTIDE SEQUENCE</scope>
    <source>
        <strain evidence="2">S1-A32-2</strain>
    </source>
</reference>
<sequence>MSTKLGAIHQESKGIPQGSPISALLSNIYLLNFDKSIKQFVTKNNGKYYRYCDDMLLIVPTRLHRKTEDFIYSEIGKIKLEIQKEKNEVRFFKTSPTGPYSSRPLQYLGFTYDGRNALIRSASLARYYERANRGVRLAKATMEKYNTLRIERGELPTPLHLKKLYKKYSHLGRRNFLSYGYKASKIMNSKSIKKQLRPHWERLQQKISEEHK</sequence>
<dbReference type="PROSITE" id="PS50878">
    <property type="entry name" value="RT_POL"/>
    <property type="match status" value="1"/>
</dbReference>